<evidence type="ECO:0000313" key="2">
    <source>
        <dbReference type="Proteomes" id="UP000654482"/>
    </source>
</evidence>
<dbReference type="RefSeq" id="WP_194029379.1">
    <property type="nucleotide sequence ID" value="NZ_JADEWZ010000013.1"/>
</dbReference>
<dbReference type="Proteomes" id="UP000654482">
    <property type="component" value="Unassembled WGS sequence"/>
</dbReference>
<protein>
    <submittedName>
        <fullName evidence="1">Uncharacterized protein</fullName>
    </submittedName>
</protein>
<reference evidence="1" key="1">
    <citation type="submission" date="2020-10" db="EMBL/GenBank/DDBJ databases">
        <authorList>
            <person name="Castelo-Branco R."/>
            <person name="Eusebio N."/>
            <person name="Adriana R."/>
            <person name="Vieira A."/>
            <person name="Brugerolle De Fraissinette N."/>
            <person name="Rezende De Castro R."/>
            <person name="Schneider M.P."/>
            <person name="Vasconcelos V."/>
            <person name="Leao P.N."/>
        </authorList>
    </citation>
    <scope>NUCLEOTIDE SEQUENCE</scope>
    <source>
        <strain evidence="1">LEGE 07157</strain>
    </source>
</reference>
<comment type="caution">
    <text evidence="1">The sequence shown here is derived from an EMBL/GenBank/DDBJ whole genome shotgun (WGS) entry which is preliminary data.</text>
</comment>
<dbReference type="EMBL" id="JADEWZ010000013">
    <property type="protein sequence ID" value="MBE9116281.1"/>
    <property type="molecule type" value="Genomic_DNA"/>
</dbReference>
<accession>A0A8J7DW84</accession>
<keyword evidence="2" id="KW-1185">Reference proteome</keyword>
<name>A0A8J7DW84_9CYAN</name>
<proteinExistence type="predicted"/>
<organism evidence="1 2">
    <name type="scientific">Lusitaniella coriacea LEGE 07157</name>
    <dbReference type="NCBI Taxonomy" id="945747"/>
    <lineage>
        <taxon>Bacteria</taxon>
        <taxon>Bacillati</taxon>
        <taxon>Cyanobacteriota</taxon>
        <taxon>Cyanophyceae</taxon>
        <taxon>Spirulinales</taxon>
        <taxon>Lusitaniellaceae</taxon>
        <taxon>Lusitaniella</taxon>
    </lineage>
</organism>
<dbReference type="AlphaFoldDB" id="A0A8J7DW84"/>
<sequence length="108" mass="12831">MTILYEDQYLTCDEDAITIHWYYFPFGSKRIPYSKIRNIRREEMNFWTGSKGRIWGMGLTPEWFHCDIKRPGKDRCITIDDGEWVKSVITPDDCDRVFQILLAQTSLS</sequence>
<gene>
    <name evidence="1" type="ORF">IQ249_10270</name>
</gene>
<evidence type="ECO:0000313" key="1">
    <source>
        <dbReference type="EMBL" id="MBE9116281.1"/>
    </source>
</evidence>